<accession>A0AAV4PSY1</accession>
<organism evidence="1 2">
    <name type="scientific">Caerostris extrusa</name>
    <name type="common">Bark spider</name>
    <name type="synonym">Caerostris bankana</name>
    <dbReference type="NCBI Taxonomy" id="172846"/>
    <lineage>
        <taxon>Eukaryota</taxon>
        <taxon>Metazoa</taxon>
        <taxon>Ecdysozoa</taxon>
        <taxon>Arthropoda</taxon>
        <taxon>Chelicerata</taxon>
        <taxon>Arachnida</taxon>
        <taxon>Araneae</taxon>
        <taxon>Araneomorphae</taxon>
        <taxon>Entelegynae</taxon>
        <taxon>Araneoidea</taxon>
        <taxon>Araneidae</taxon>
        <taxon>Caerostris</taxon>
    </lineage>
</organism>
<dbReference type="EMBL" id="BPLR01005037">
    <property type="protein sequence ID" value="GIX99368.1"/>
    <property type="molecule type" value="Genomic_DNA"/>
</dbReference>
<evidence type="ECO:0000313" key="1">
    <source>
        <dbReference type="EMBL" id="GIX99368.1"/>
    </source>
</evidence>
<reference evidence="1 2" key="1">
    <citation type="submission" date="2021-06" db="EMBL/GenBank/DDBJ databases">
        <title>Caerostris extrusa draft genome.</title>
        <authorList>
            <person name="Kono N."/>
            <person name="Arakawa K."/>
        </authorList>
    </citation>
    <scope>NUCLEOTIDE SEQUENCE [LARGE SCALE GENOMIC DNA]</scope>
</reference>
<dbReference type="AlphaFoldDB" id="A0AAV4PSY1"/>
<evidence type="ECO:0000313" key="2">
    <source>
        <dbReference type="Proteomes" id="UP001054945"/>
    </source>
</evidence>
<gene>
    <name evidence="1" type="ORF">CEXT_715111</name>
</gene>
<comment type="caution">
    <text evidence="1">The sequence shown here is derived from an EMBL/GenBank/DDBJ whole genome shotgun (WGS) entry which is preliminary data.</text>
</comment>
<name>A0AAV4PSY1_CAEEX</name>
<dbReference type="Proteomes" id="UP001054945">
    <property type="component" value="Unassembled WGS sequence"/>
</dbReference>
<sequence length="86" mass="9248">MIKPEVNNSISVGMKSCLEYLEVQRRNAAIKCQLCRAVGYLELCTALALHLGCCVVDNKGSGLLLAHQLLGAEGLPLKSNDLFCQG</sequence>
<protein>
    <submittedName>
        <fullName evidence="1">Uncharacterized protein</fullName>
    </submittedName>
</protein>
<keyword evidence="2" id="KW-1185">Reference proteome</keyword>
<proteinExistence type="predicted"/>